<keyword evidence="3" id="KW-1185">Reference proteome</keyword>
<feature type="compositionally biased region" description="Polar residues" evidence="1">
    <location>
        <begin position="709"/>
        <end position="720"/>
    </location>
</feature>
<gene>
    <name evidence="2" type="ORF">KFL_002550120</name>
</gene>
<feature type="compositionally biased region" description="Low complexity" evidence="1">
    <location>
        <begin position="191"/>
        <end position="206"/>
    </location>
</feature>
<dbReference type="Proteomes" id="UP000054558">
    <property type="component" value="Unassembled WGS sequence"/>
</dbReference>
<evidence type="ECO:0000313" key="3">
    <source>
        <dbReference type="Proteomes" id="UP000054558"/>
    </source>
</evidence>
<feature type="compositionally biased region" description="Basic and acidic residues" evidence="1">
    <location>
        <begin position="576"/>
        <end position="585"/>
    </location>
</feature>
<evidence type="ECO:0000256" key="1">
    <source>
        <dbReference type="SAM" id="MobiDB-lite"/>
    </source>
</evidence>
<sequence>MAEEGDIAVSHDEQLSQKLGGNSGHIAALIVQRAFLSSRLRKARAERLGVEAIAERLVRADADLPRSYGSRRGLQLTNQLLSNSDRAHGVSKRAHGPPGSAWGTLLMQSQTRRVLFKRPGKMTDSRHLDAAQICRRLQTVAGPQLETCQAEEVVDSPRLADSPPTPTSDSRFSRASAAHQLTPYRPRRSSRTPPSLLQTQTQPQETAETDTVDVVRPELPSAEGYEEEVALERGDSAVAQASPAITIRHRPESSSTDRCSLNPRGAAEDPASATAPHAAPPSDVFESPTRYTTSVEDAAPPSESRLPAPADSGSPRVGLQGQSSSVFGLSPFPGGTPPPPSKLVAKAAKEMDAWRGEVQQMRAELSKTYRSICKLQSILWESPSARRLISPATLRQKRSPYRALHHAKLPPSPLSRNTLPQHGTSASLEPAVGSLSLHSKLDARDLKLRPEEESIRGSELGKIMHERLHSGANGAEVPSGEAVGDGASKRAGLVPGVFYLGTADGGVPAARSLDMGGANRAVPDPGVSEGEAPDQGSSDTGVSDRELPAQRRLFETAASVLGGRNGGPAGPQESEGEPHGRKDPSGKAGPRVYDFASWDEDATSGGRKNQGTRVGRGQAPGQGAPLGILGFLQGLFSPVGAAKKGREFEEATSVGGGEDEGAFWGSGSDEETGNGGRNASASGRTDHAAAAEPDTWHDASDEVLFEHTPTANSPSCSPRLSKTPPAEERATRPPNSPTSSPSRRRRTAVRSPVRSIAAVHLPPLTASYSTTPPALAPPAPLVFSPPRAPPQSSQSRNRVLVDRSHNESDEPVLLSKPEAWAAPPTPFRVDSENVPGNVGLSKESKSRIKRADGSRSVAERGLLSSFYRAGVGSRPLPPVTRDVPSQKASTAHSRPGLNFAAETRAAARNESTPVNGQVIGEAALEEGRHVKWWDAVEEEDKENGVAGKKPKERSPRYSPKHMSATPSKSILKQGVPVGPRSLAHARDIRLRKLQAQAALAPKLTGRALRIKGRYI</sequence>
<accession>A0A1Y1I4E6</accession>
<feature type="region of interest" description="Disordered" evidence="1">
    <location>
        <begin position="938"/>
        <end position="978"/>
    </location>
</feature>
<organism evidence="2 3">
    <name type="scientific">Klebsormidium nitens</name>
    <name type="common">Green alga</name>
    <name type="synonym">Ulothrix nitens</name>
    <dbReference type="NCBI Taxonomy" id="105231"/>
    <lineage>
        <taxon>Eukaryota</taxon>
        <taxon>Viridiplantae</taxon>
        <taxon>Streptophyta</taxon>
        <taxon>Klebsormidiophyceae</taxon>
        <taxon>Klebsormidiales</taxon>
        <taxon>Klebsormidiaceae</taxon>
        <taxon>Klebsormidium</taxon>
    </lineage>
</organism>
<feature type="compositionally biased region" description="Basic and acidic residues" evidence="1">
    <location>
        <begin position="542"/>
        <end position="554"/>
    </location>
</feature>
<feature type="compositionally biased region" description="Polar residues" evidence="1">
    <location>
        <begin position="414"/>
        <end position="426"/>
    </location>
</feature>
<feature type="compositionally biased region" description="Basic and acidic residues" evidence="1">
    <location>
        <begin position="684"/>
        <end position="700"/>
    </location>
</feature>
<feature type="region of interest" description="Disordered" evidence="1">
    <location>
        <begin position="148"/>
        <end position="325"/>
    </location>
</feature>
<feature type="compositionally biased region" description="Basic and acidic residues" evidence="1">
    <location>
        <begin position="799"/>
        <end position="808"/>
    </location>
</feature>
<proteinExistence type="predicted"/>
<feature type="region of interest" description="Disordered" evidence="1">
    <location>
        <begin position="514"/>
        <end position="628"/>
    </location>
</feature>
<dbReference type="EMBL" id="DF237204">
    <property type="protein sequence ID" value="GAQ85805.1"/>
    <property type="molecule type" value="Genomic_DNA"/>
</dbReference>
<evidence type="ECO:0000313" key="2">
    <source>
        <dbReference type="EMBL" id="GAQ85805.1"/>
    </source>
</evidence>
<reference evidence="2 3" key="1">
    <citation type="journal article" date="2014" name="Nat. Commun.">
        <title>Klebsormidium flaccidum genome reveals primary factors for plant terrestrial adaptation.</title>
        <authorList>
            <person name="Hori K."/>
            <person name="Maruyama F."/>
            <person name="Fujisawa T."/>
            <person name="Togashi T."/>
            <person name="Yamamoto N."/>
            <person name="Seo M."/>
            <person name="Sato S."/>
            <person name="Yamada T."/>
            <person name="Mori H."/>
            <person name="Tajima N."/>
            <person name="Moriyama T."/>
            <person name="Ikeuchi M."/>
            <person name="Watanabe M."/>
            <person name="Wada H."/>
            <person name="Kobayashi K."/>
            <person name="Saito M."/>
            <person name="Masuda T."/>
            <person name="Sasaki-Sekimoto Y."/>
            <person name="Mashiguchi K."/>
            <person name="Awai K."/>
            <person name="Shimojima M."/>
            <person name="Masuda S."/>
            <person name="Iwai M."/>
            <person name="Nobusawa T."/>
            <person name="Narise T."/>
            <person name="Kondo S."/>
            <person name="Saito H."/>
            <person name="Sato R."/>
            <person name="Murakawa M."/>
            <person name="Ihara Y."/>
            <person name="Oshima-Yamada Y."/>
            <person name="Ohtaka K."/>
            <person name="Satoh M."/>
            <person name="Sonobe K."/>
            <person name="Ishii M."/>
            <person name="Ohtani R."/>
            <person name="Kanamori-Sato M."/>
            <person name="Honoki R."/>
            <person name="Miyazaki D."/>
            <person name="Mochizuki H."/>
            <person name="Umetsu J."/>
            <person name="Higashi K."/>
            <person name="Shibata D."/>
            <person name="Kamiya Y."/>
            <person name="Sato N."/>
            <person name="Nakamura Y."/>
            <person name="Tabata S."/>
            <person name="Ida S."/>
            <person name="Kurokawa K."/>
            <person name="Ohta H."/>
        </authorList>
    </citation>
    <scope>NUCLEOTIDE SEQUENCE [LARGE SCALE GENOMIC DNA]</scope>
    <source>
        <strain evidence="2 3">NIES-2285</strain>
    </source>
</reference>
<feature type="region of interest" description="Disordered" evidence="1">
    <location>
        <begin position="869"/>
        <end position="898"/>
    </location>
</feature>
<feature type="region of interest" description="Disordered" evidence="1">
    <location>
        <begin position="406"/>
        <end position="426"/>
    </location>
</feature>
<feature type="compositionally biased region" description="Basic and acidic residues" evidence="1">
    <location>
        <begin position="842"/>
        <end position="853"/>
    </location>
</feature>
<feature type="compositionally biased region" description="Low complexity" evidence="1">
    <location>
        <begin position="781"/>
        <end position="796"/>
    </location>
</feature>
<protein>
    <submittedName>
        <fullName evidence="2">Uncharacterized protein</fullName>
    </submittedName>
</protein>
<feature type="compositionally biased region" description="Low complexity" evidence="1">
    <location>
        <begin position="268"/>
        <end position="281"/>
    </location>
</feature>
<dbReference type="OMA" id="VAWHERE"/>
<dbReference type="AlphaFoldDB" id="A0A1Y1I4E6"/>
<feature type="region of interest" description="Disordered" evidence="1">
    <location>
        <begin position="645"/>
        <end position="855"/>
    </location>
</feature>
<name>A0A1Y1I4E6_KLENI</name>